<dbReference type="Proteomes" id="UP000253868">
    <property type="component" value="Chromosome"/>
</dbReference>
<gene>
    <name evidence="1" type="ORF">DVK44_27390</name>
</gene>
<dbReference type="InterPro" id="IPR036388">
    <property type="entry name" value="WH-like_DNA-bd_sf"/>
</dbReference>
<accession>A0A345HVQ8</accession>
<organism evidence="1 2">
    <name type="scientific">Streptomyces paludis</name>
    <dbReference type="NCBI Taxonomy" id="2282738"/>
    <lineage>
        <taxon>Bacteria</taxon>
        <taxon>Bacillati</taxon>
        <taxon>Actinomycetota</taxon>
        <taxon>Actinomycetes</taxon>
        <taxon>Kitasatosporales</taxon>
        <taxon>Streptomycetaceae</taxon>
        <taxon>Streptomyces</taxon>
    </lineage>
</organism>
<dbReference type="KEGG" id="spad:DVK44_27390"/>
<evidence type="ECO:0000313" key="1">
    <source>
        <dbReference type="EMBL" id="AXG80782.1"/>
    </source>
</evidence>
<name>A0A345HVQ8_9ACTN</name>
<dbReference type="RefSeq" id="WP_114662904.1">
    <property type="nucleotide sequence ID" value="NZ_CP031194.1"/>
</dbReference>
<dbReference type="Gene3D" id="1.10.10.10">
    <property type="entry name" value="Winged helix-like DNA-binding domain superfamily/Winged helix DNA-binding domain"/>
    <property type="match status" value="1"/>
</dbReference>
<keyword evidence="2" id="KW-1185">Reference proteome</keyword>
<evidence type="ECO:0000313" key="2">
    <source>
        <dbReference type="Proteomes" id="UP000253868"/>
    </source>
</evidence>
<proteinExistence type="predicted"/>
<dbReference type="OrthoDB" id="4263686at2"/>
<dbReference type="EMBL" id="CP031194">
    <property type="protein sequence ID" value="AXG80782.1"/>
    <property type="molecule type" value="Genomic_DNA"/>
</dbReference>
<sequence length="170" mass="18536">MTTRFTTAEVRNATELLASRSLIRLITEIDDNGAIPPQRLTATFTDLSSHQLRRATETARTHGLVRNTPGTGLELTHAGSELADLYDATARWSRRHAYPAPVCEFSNRVRHVLGLLTPSLAAESTDIPARLSTTRLSSVEAEADLAHPRALLLHWLAGNPQLVSEPVPGT</sequence>
<dbReference type="AlphaFoldDB" id="A0A345HVQ8"/>
<protein>
    <submittedName>
        <fullName evidence="1">Regulator</fullName>
    </submittedName>
</protein>
<reference evidence="2" key="1">
    <citation type="submission" date="2018-07" db="EMBL/GenBank/DDBJ databases">
        <authorList>
            <person name="Zhao J."/>
        </authorList>
    </citation>
    <scope>NUCLEOTIDE SEQUENCE [LARGE SCALE GENOMIC DNA]</scope>
    <source>
        <strain evidence="2">GSSD-12</strain>
    </source>
</reference>